<name>A0ABX1J7I3_9PSEU</name>
<dbReference type="Gene3D" id="3.40.190.10">
    <property type="entry name" value="Periplasmic binding protein-like II"/>
    <property type="match status" value="2"/>
</dbReference>
<protein>
    <submittedName>
        <fullName evidence="3">Ectoine/hydroxyectoine ABC transporter substrate-binding protein EhuB</fullName>
    </submittedName>
</protein>
<keyword evidence="1" id="KW-0732">Signal</keyword>
<proteinExistence type="predicted"/>
<dbReference type="SMART" id="SM00062">
    <property type="entry name" value="PBPb"/>
    <property type="match status" value="1"/>
</dbReference>
<evidence type="ECO:0000313" key="4">
    <source>
        <dbReference type="Proteomes" id="UP000715441"/>
    </source>
</evidence>
<dbReference type="InterPro" id="IPR014337">
    <property type="entry name" value="Ectoine_EhuB"/>
</dbReference>
<dbReference type="EMBL" id="JAAXLS010000011">
    <property type="protein sequence ID" value="NKQ54879.1"/>
    <property type="molecule type" value="Genomic_DNA"/>
</dbReference>
<organism evidence="3 4">
    <name type="scientific">Amycolatopsis acididurans</name>
    <dbReference type="NCBI Taxonomy" id="2724524"/>
    <lineage>
        <taxon>Bacteria</taxon>
        <taxon>Bacillati</taxon>
        <taxon>Actinomycetota</taxon>
        <taxon>Actinomycetes</taxon>
        <taxon>Pseudonocardiales</taxon>
        <taxon>Pseudonocardiaceae</taxon>
        <taxon>Amycolatopsis</taxon>
    </lineage>
</organism>
<dbReference type="CDD" id="cd01002">
    <property type="entry name" value="PBP2_Ehub_like"/>
    <property type="match status" value="1"/>
</dbReference>
<dbReference type="InterPro" id="IPR001638">
    <property type="entry name" value="Solute-binding_3/MltF_N"/>
</dbReference>
<dbReference type="Pfam" id="PF00497">
    <property type="entry name" value="SBP_bac_3"/>
    <property type="match status" value="1"/>
</dbReference>
<sequence>MAQGDWTRRDFFRRSAVLGAAVIGGPAVLAACQSTGGGGQDTLTAAKNAKTIKIGIANEAPYGFADSSGNTTGEAPEVARAVFKGLGIDTVQASVVPFDQLIPALNAKQFDVVAAGMNITPTRCKAASFSNPDYSALTALLVPKGNPQGVNTLADVASKKVPLAVLSGAVEKGYATGAGVSDSQIQTLDTQDNMLRAVTSGRVYAAALTDISLKWLVKQNPGAGVEVTAGFTPTQNGQPVVSAGGFVFRQSDGSLRDAFNQQLQTLHGSGQWLQIVTPFGFAANNLPAPDLTTAKLCAA</sequence>
<keyword evidence="4" id="KW-1185">Reference proteome</keyword>
<evidence type="ECO:0000256" key="1">
    <source>
        <dbReference type="ARBA" id="ARBA00022729"/>
    </source>
</evidence>
<dbReference type="PANTHER" id="PTHR35936">
    <property type="entry name" value="MEMBRANE-BOUND LYTIC MUREIN TRANSGLYCOSYLASE F"/>
    <property type="match status" value="1"/>
</dbReference>
<dbReference type="SUPFAM" id="SSF53850">
    <property type="entry name" value="Periplasmic binding protein-like II"/>
    <property type="match status" value="1"/>
</dbReference>
<dbReference type="NCBIfam" id="TIGR02995">
    <property type="entry name" value="ectoine_ehuB"/>
    <property type="match status" value="1"/>
</dbReference>
<gene>
    <name evidence="3" type="primary">ehuB</name>
    <name evidence="3" type="ORF">HFP15_18500</name>
</gene>
<evidence type="ECO:0000259" key="2">
    <source>
        <dbReference type="SMART" id="SM00062"/>
    </source>
</evidence>
<feature type="domain" description="Solute-binding protein family 3/N-terminal" evidence="2">
    <location>
        <begin position="51"/>
        <end position="276"/>
    </location>
</feature>
<dbReference type="RefSeq" id="WP_168517360.1">
    <property type="nucleotide sequence ID" value="NZ_JAAXLS010000011.1"/>
</dbReference>
<dbReference type="Proteomes" id="UP000715441">
    <property type="component" value="Unassembled WGS sequence"/>
</dbReference>
<dbReference type="PANTHER" id="PTHR35936:SF17">
    <property type="entry name" value="ARGININE-BINDING EXTRACELLULAR PROTEIN ARTP"/>
    <property type="match status" value="1"/>
</dbReference>
<dbReference type="PROSITE" id="PS51318">
    <property type="entry name" value="TAT"/>
    <property type="match status" value="1"/>
</dbReference>
<evidence type="ECO:0000313" key="3">
    <source>
        <dbReference type="EMBL" id="NKQ54879.1"/>
    </source>
</evidence>
<dbReference type="InterPro" id="IPR006311">
    <property type="entry name" value="TAT_signal"/>
</dbReference>
<reference evidence="3 4" key="1">
    <citation type="submission" date="2020-04" db="EMBL/GenBank/DDBJ databases">
        <title>Novel species.</title>
        <authorList>
            <person name="Teo W.F.A."/>
            <person name="Lipun K."/>
            <person name="Srisuk N."/>
            <person name="Duangmal K."/>
        </authorList>
    </citation>
    <scope>NUCLEOTIDE SEQUENCE [LARGE SCALE GENOMIC DNA]</scope>
    <source>
        <strain evidence="3 4">K13G38</strain>
    </source>
</reference>
<comment type="caution">
    <text evidence="3">The sequence shown here is derived from an EMBL/GenBank/DDBJ whole genome shotgun (WGS) entry which is preliminary data.</text>
</comment>
<accession>A0ABX1J7I3</accession>